<dbReference type="Pfam" id="PF14223">
    <property type="entry name" value="Retrotran_gag_2"/>
    <property type="match status" value="1"/>
</dbReference>
<dbReference type="PANTHER" id="PTHR34676">
    <property type="entry name" value="DUF4219 DOMAIN-CONTAINING PROTEIN-RELATED"/>
    <property type="match status" value="1"/>
</dbReference>
<evidence type="ECO:0008006" key="2">
    <source>
        <dbReference type="Google" id="ProtNLM"/>
    </source>
</evidence>
<gene>
    <name evidence="1" type="ORF">VITISV_012002</name>
</gene>
<dbReference type="AlphaFoldDB" id="A5AXX4"/>
<sequence length="268" mass="31373">MDRNEYNRICQCKSAKEIWRLLEITHEGTNQVKESKINLLVHNYELFSMKENETIVKMITRFTDIVNGLEALGKTYKESEKVMKILRYLPSKWHTKVTAIQEAKDLTKLPMEELIGSLMTYEINLTKKLQEGEDKKKKSIALKATIKEEENVEEEKPSDEDDDLALITRKLNKYMRGERFRGRKFTSRRDPSKNEAKRIMKKAMMATWSESEESSKEEKEKEVANMCFMAIDDLDKGSKKDKWFLDSGCSRHMTGDESKFAFLTKRKG</sequence>
<proteinExistence type="predicted"/>
<reference evidence="1" key="1">
    <citation type="journal article" date="2007" name="PLoS ONE">
        <title>The first genome sequence of an elite grapevine cultivar (Pinot noir Vitis vinifera L.): coping with a highly heterozygous genome.</title>
        <authorList>
            <person name="Velasco R."/>
            <person name="Zharkikh A."/>
            <person name="Troggio M."/>
            <person name="Cartwright D.A."/>
            <person name="Cestaro A."/>
            <person name="Pruss D."/>
            <person name="Pindo M."/>
            <person name="FitzGerald L.M."/>
            <person name="Vezzulli S."/>
            <person name="Reid J."/>
            <person name="Malacarne G."/>
            <person name="Iliev D."/>
            <person name="Coppola G."/>
            <person name="Wardell B."/>
            <person name="Micheletti D."/>
            <person name="Macalma T."/>
            <person name="Facci M."/>
            <person name="Mitchell J.T."/>
            <person name="Perazzolli M."/>
            <person name="Eldredge G."/>
            <person name="Gatto P."/>
            <person name="Oyzerski R."/>
            <person name="Moretto M."/>
            <person name="Gutin N."/>
            <person name="Stefanini M."/>
            <person name="Chen Y."/>
            <person name="Segala C."/>
            <person name="Davenport C."/>
            <person name="Dematte L."/>
            <person name="Mraz A."/>
            <person name="Battilana J."/>
            <person name="Stormo K."/>
            <person name="Costa F."/>
            <person name="Tao Q."/>
            <person name="Si-Ammour A."/>
            <person name="Harkins T."/>
            <person name="Lackey A."/>
            <person name="Perbost C."/>
            <person name="Taillon B."/>
            <person name="Stella A."/>
            <person name="Solovyev V."/>
            <person name="Fawcett J.A."/>
            <person name="Sterck L."/>
            <person name="Vandepoele K."/>
            <person name="Grando S.M."/>
            <person name="Toppo S."/>
            <person name="Moser C."/>
            <person name="Lanchbury J."/>
            <person name="Bogden R."/>
            <person name="Skolnick M."/>
            <person name="Sgaramella V."/>
            <person name="Bhatnagar S.K."/>
            <person name="Fontana P."/>
            <person name="Gutin A."/>
            <person name="Van de Peer Y."/>
            <person name="Salamini F."/>
            <person name="Viola R."/>
        </authorList>
    </citation>
    <scope>NUCLEOTIDE SEQUENCE</scope>
</reference>
<organism evidence="1">
    <name type="scientific">Vitis vinifera</name>
    <name type="common">Grape</name>
    <dbReference type="NCBI Taxonomy" id="29760"/>
    <lineage>
        <taxon>Eukaryota</taxon>
        <taxon>Viridiplantae</taxon>
        <taxon>Streptophyta</taxon>
        <taxon>Embryophyta</taxon>
        <taxon>Tracheophyta</taxon>
        <taxon>Spermatophyta</taxon>
        <taxon>Magnoliopsida</taxon>
        <taxon>eudicotyledons</taxon>
        <taxon>Gunneridae</taxon>
        <taxon>Pentapetalae</taxon>
        <taxon>rosids</taxon>
        <taxon>Vitales</taxon>
        <taxon>Vitaceae</taxon>
        <taxon>Viteae</taxon>
        <taxon>Vitis</taxon>
    </lineage>
</organism>
<dbReference type="PANTHER" id="PTHR34676:SF8">
    <property type="entry name" value="TRANSMEMBRANE PROTEIN"/>
    <property type="match status" value="1"/>
</dbReference>
<protein>
    <recommendedName>
        <fullName evidence="2">UBN2 domain-containing protein</fullName>
    </recommendedName>
</protein>
<name>A5AXX4_VITVI</name>
<evidence type="ECO:0000313" key="1">
    <source>
        <dbReference type="EMBL" id="CAN76159.1"/>
    </source>
</evidence>
<dbReference type="EMBL" id="AM439623">
    <property type="protein sequence ID" value="CAN76159.1"/>
    <property type="molecule type" value="Genomic_DNA"/>
</dbReference>
<accession>A5AXX4</accession>